<evidence type="ECO:0000313" key="4">
    <source>
        <dbReference type="Proteomes" id="UP000199113"/>
    </source>
</evidence>
<feature type="transmembrane region" description="Helical" evidence="1">
    <location>
        <begin position="258"/>
        <end position="279"/>
    </location>
</feature>
<dbReference type="EMBL" id="FOKC01000014">
    <property type="protein sequence ID" value="SFB45512.1"/>
    <property type="molecule type" value="Genomic_DNA"/>
</dbReference>
<gene>
    <name evidence="2" type="ORF">CXG46_09800</name>
    <name evidence="3" type="ORF">SAMN05192575_11411</name>
</gene>
<keyword evidence="1" id="KW-1133">Transmembrane helix</keyword>
<feature type="transmembrane region" description="Helical" evidence="1">
    <location>
        <begin position="215"/>
        <end position="246"/>
    </location>
</feature>
<evidence type="ECO:0000313" key="2">
    <source>
        <dbReference type="EMBL" id="PKH41369.1"/>
    </source>
</evidence>
<feature type="transmembrane region" description="Helical" evidence="1">
    <location>
        <begin position="366"/>
        <end position="384"/>
    </location>
</feature>
<accession>A0A1I1B6V6</accession>
<reference evidence="2 5" key="2">
    <citation type="submission" date="2017-12" db="EMBL/GenBank/DDBJ databases">
        <title>Pharmacopeia of the Arctic Ocean.</title>
        <authorList>
            <person name="Collins E."/>
            <person name="Ducluzeau A.-L."/>
        </authorList>
    </citation>
    <scope>NUCLEOTIDE SEQUENCE [LARGE SCALE GENOMIC DNA]</scope>
    <source>
        <strain evidence="2 5">DSM 23325</strain>
    </source>
</reference>
<dbReference type="Proteomes" id="UP000199113">
    <property type="component" value="Unassembled WGS sequence"/>
</dbReference>
<dbReference type="EMBL" id="PJBV01000015">
    <property type="protein sequence ID" value="PKH41369.1"/>
    <property type="molecule type" value="Genomic_DNA"/>
</dbReference>
<feature type="transmembrane region" description="Helical" evidence="1">
    <location>
        <begin position="24"/>
        <end position="45"/>
    </location>
</feature>
<dbReference type="AlphaFoldDB" id="A0A1I1B6V6"/>
<reference evidence="3" key="1">
    <citation type="submission" date="2016-10" db="EMBL/GenBank/DDBJ databases">
        <authorList>
            <person name="de Groot N.N."/>
        </authorList>
    </citation>
    <scope>NUCLEOTIDE SEQUENCE [LARGE SCALE GENOMIC DNA]</scope>
    <source>
        <strain evidence="3">CGMCC 1.10697</strain>
    </source>
</reference>
<feature type="transmembrane region" description="Helical" evidence="1">
    <location>
        <begin position="422"/>
        <end position="442"/>
    </location>
</feature>
<sequence>MTSTLLTRPTIDHVPPYADRQTRIRFVATATGLLVGGLGYFLTLLNYSTDIGRAALAGGYFSNFFDDQARALLDGHLDMDPQSLAIEGFVHDGKTYTYFPPFPALLRLPVLMTTKEFDYQLTLLSMALAWVVLAVMSTKLIWLLLDHIVEGELTWRSGILAGTFVAGATGGTFLTYDASLPWVYHEVYTWAVAAAVGGIYWMVRTCLAPSKHTVFWLAVFALVTVGCRTTEGWAICLGAIGLGLLARFRPFSAEHRALWWRIVLAGVGPLAASIALNMYKFDAVYMFPLKDQVWTQVNAQRQAALAANDGTLSGPQFFTTSFMAYLRPDGIRFTDYFPWITLPAEPAKAYNGAFVDQAYRTGSVTGFMWIFLLLMALAVVVAFWPGRNAVVAKLRLPLLASILCTGGVMTYGYYSTRYASDFVPAMVLGGAIGTALLAMFVATRRRWTAPVTGFLALGMIFAILAQMSIGLFMAASLHRGEPLQRYVSLQADLTPGAQRELISQIDGLPEGGSTDDLAIRGDCEALYLHTGDQYEPWVPVEERDRVWRFRETGQLVPGRIQLLTISGAQEQSVWLQLREDRLARGILVKGKEEIEGPLFEIPTDGGFALGIRNLLDLGYFEIETTPGGAFGYTESVYFNDDWDSLPALAERAYDEADLAAHGLSVSPELGLPIPLCERLADNAGLTLSGG</sequence>
<keyword evidence="1" id="KW-0472">Membrane</keyword>
<evidence type="ECO:0008006" key="6">
    <source>
        <dbReference type="Google" id="ProtNLM"/>
    </source>
</evidence>
<feature type="transmembrane region" description="Helical" evidence="1">
    <location>
        <begin position="157"/>
        <end position="175"/>
    </location>
</feature>
<feature type="transmembrane region" description="Helical" evidence="1">
    <location>
        <begin position="187"/>
        <end position="203"/>
    </location>
</feature>
<keyword evidence="1" id="KW-0812">Transmembrane</keyword>
<evidence type="ECO:0000313" key="3">
    <source>
        <dbReference type="EMBL" id="SFB45512.1"/>
    </source>
</evidence>
<dbReference type="RefSeq" id="WP_091201457.1">
    <property type="nucleotide sequence ID" value="NZ_FOKC01000014.1"/>
</dbReference>
<evidence type="ECO:0000256" key="1">
    <source>
        <dbReference type="SAM" id="Phobius"/>
    </source>
</evidence>
<dbReference type="Proteomes" id="UP000233565">
    <property type="component" value="Unassembled WGS sequence"/>
</dbReference>
<dbReference type="STRING" id="748909.SAMN05192575_11411"/>
<evidence type="ECO:0000313" key="5">
    <source>
        <dbReference type="Proteomes" id="UP000233565"/>
    </source>
</evidence>
<name>A0A1I1B6V6_9ACTN</name>
<dbReference type="OrthoDB" id="4855126at2"/>
<keyword evidence="5" id="KW-1185">Reference proteome</keyword>
<feature type="transmembrane region" description="Helical" evidence="1">
    <location>
        <begin position="454"/>
        <end position="475"/>
    </location>
</feature>
<feature type="transmembrane region" description="Helical" evidence="1">
    <location>
        <begin position="396"/>
        <end position="416"/>
    </location>
</feature>
<proteinExistence type="predicted"/>
<organism evidence="3 4">
    <name type="scientific">Nocardioides alpinus</name>
    <dbReference type="NCBI Taxonomy" id="748909"/>
    <lineage>
        <taxon>Bacteria</taxon>
        <taxon>Bacillati</taxon>
        <taxon>Actinomycetota</taxon>
        <taxon>Actinomycetes</taxon>
        <taxon>Propionibacteriales</taxon>
        <taxon>Nocardioidaceae</taxon>
        <taxon>Nocardioides</taxon>
    </lineage>
</organism>
<feature type="transmembrane region" description="Helical" evidence="1">
    <location>
        <begin position="121"/>
        <end position="145"/>
    </location>
</feature>
<protein>
    <recommendedName>
        <fullName evidence="6">4-amino-4-deoxy-L-arabinose transferase</fullName>
    </recommendedName>
</protein>